<dbReference type="SUPFAM" id="SSF51735">
    <property type="entry name" value="NAD(P)-binding Rossmann-fold domains"/>
    <property type="match status" value="1"/>
</dbReference>
<keyword evidence="3" id="KW-0560">Oxidoreductase</keyword>
<dbReference type="PANTHER" id="PTHR43618:SF8">
    <property type="entry name" value="7ALPHA-HYDROXYSTEROID DEHYDROGENASE"/>
    <property type="match status" value="1"/>
</dbReference>
<evidence type="ECO:0000256" key="1">
    <source>
        <dbReference type="ARBA" id="ARBA00006484"/>
    </source>
</evidence>
<dbReference type="InterPro" id="IPR036291">
    <property type="entry name" value="NAD(P)-bd_dom_sf"/>
</dbReference>
<protein>
    <submittedName>
        <fullName evidence="4">Unannotated protein</fullName>
    </submittedName>
</protein>
<dbReference type="AlphaFoldDB" id="A0A6J7FNB8"/>
<reference evidence="4" key="1">
    <citation type="submission" date="2020-05" db="EMBL/GenBank/DDBJ databases">
        <authorList>
            <person name="Chiriac C."/>
            <person name="Salcher M."/>
            <person name="Ghai R."/>
            <person name="Kavagutti S V."/>
        </authorList>
    </citation>
    <scope>NUCLEOTIDE SEQUENCE</scope>
</reference>
<dbReference type="InterPro" id="IPR052178">
    <property type="entry name" value="Sec_Metab_Biosynth_SDR"/>
</dbReference>
<dbReference type="PRINTS" id="PR00080">
    <property type="entry name" value="SDRFAMILY"/>
</dbReference>
<evidence type="ECO:0000256" key="3">
    <source>
        <dbReference type="ARBA" id="ARBA00023002"/>
    </source>
</evidence>
<proteinExistence type="inferred from homology"/>
<evidence type="ECO:0000313" key="4">
    <source>
        <dbReference type="EMBL" id="CAB4895214.1"/>
    </source>
</evidence>
<dbReference type="GO" id="GO:0016491">
    <property type="term" value="F:oxidoreductase activity"/>
    <property type="evidence" value="ECO:0007669"/>
    <property type="project" value="UniProtKB-KW"/>
</dbReference>
<organism evidence="4">
    <name type="scientific">freshwater metagenome</name>
    <dbReference type="NCBI Taxonomy" id="449393"/>
    <lineage>
        <taxon>unclassified sequences</taxon>
        <taxon>metagenomes</taxon>
        <taxon>ecological metagenomes</taxon>
    </lineage>
</organism>
<keyword evidence="2" id="KW-0521">NADP</keyword>
<dbReference type="Gene3D" id="3.40.50.720">
    <property type="entry name" value="NAD(P)-binding Rossmann-like Domain"/>
    <property type="match status" value="1"/>
</dbReference>
<evidence type="ECO:0000256" key="2">
    <source>
        <dbReference type="ARBA" id="ARBA00022857"/>
    </source>
</evidence>
<comment type="similarity">
    <text evidence="1">Belongs to the short-chain dehydrogenases/reductases (SDR) family.</text>
</comment>
<dbReference type="Pfam" id="PF13561">
    <property type="entry name" value="adh_short_C2"/>
    <property type="match status" value="1"/>
</dbReference>
<accession>A0A6J7FNB8</accession>
<dbReference type="InterPro" id="IPR002347">
    <property type="entry name" value="SDR_fam"/>
</dbReference>
<gene>
    <name evidence="4" type="ORF">UFOPK3495_00656</name>
</gene>
<name>A0A6J7FNB8_9ZZZZ</name>
<dbReference type="PANTHER" id="PTHR43618">
    <property type="entry name" value="7-ALPHA-HYDROXYSTEROID DEHYDROGENASE"/>
    <property type="match status" value="1"/>
</dbReference>
<sequence length="259" mass="26982">MELDGKVAVVTGAARGIGKMIVGSLLDAGAIVYLGSRSESDANAAALEFANRGDCRPLAGVITDDDSCREMASRVANEVDAVHLLVNNAAASATAPMYEVDLGAWDTTFEVNVKAPFLMTRAFLPLLTSLATQANTSRVVNISSMAGVMIDGLPSYAYSASKAGLNQLTRTLALEFAPMHVTVNALALGPFETDMMTATLALMKSGAERPKLRNPLSSPQRRTGLPEEVGGTVVFLASRAGGYITGAILPVDGGMGTTR</sequence>
<dbReference type="PRINTS" id="PR00081">
    <property type="entry name" value="GDHRDH"/>
</dbReference>
<dbReference type="EMBL" id="CAFBMC010000026">
    <property type="protein sequence ID" value="CAB4895214.1"/>
    <property type="molecule type" value="Genomic_DNA"/>
</dbReference>
<dbReference type="FunFam" id="3.40.50.720:FF:000084">
    <property type="entry name" value="Short-chain dehydrogenase reductase"/>
    <property type="match status" value="1"/>
</dbReference>